<dbReference type="Gene3D" id="1.20.1080.10">
    <property type="entry name" value="Glycerol uptake facilitator protein"/>
    <property type="match status" value="1"/>
</dbReference>
<evidence type="ECO:0000256" key="8">
    <source>
        <dbReference type="SAM" id="Phobius"/>
    </source>
</evidence>
<keyword evidence="6 8" id="KW-0472">Membrane</keyword>
<evidence type="ECO:0000256" key="4">
    <source>
        <dbReference type="ARBA" id="ARBA00022692"/>
    </source>
</evidence>
<name>A0AAV1J7N9_9NEOP</name>
<feature type="transmembrane region" description="Helical" evidence="8">
    <location>
        <begin position="222"/>
        <end position="242"/>
    </location>
</feature>
<evidence type="ECO:0000256" key="2">
    <source>
        <dbReference type="ARBA" id="ARBA00006175"/>
    </source>
</evidence>
<evidence type="ECO:0000313" key="10">
    <source>
        <dbReference type="Proteomes" id="UP001497472"/>
    </source>
</evidence>
<evidence type="ECO:0000313" key="9">
    <source>
        <dbReference type="EMBL" id="CAK1545037.1"/>
    </source>
</evidence>
<dbReference type="InterPro" id="IPR022357">
    <property type="entry name" value="MIP_CS"/>
</dbReference>
<evidence type="ECO:0000256" key="5">
    <source>
        <dbReference type="ARBA" id="ARBA00022989"/>
    </source>
</evidence>
<dbReference type="InterPro" id="IPR034294">
    <property type="entry name" value="Aquaporin_transptr"/>
</dbReference>
<keyword evidence="10" id="KW-1185">Reference proteome</keyword>
<dbReference type="GO" id="GO:0015267">
    <property type="term" value="F:channel activity"/>
    <property type="evidence" value="ECO:0007669"/>
    <property type="project" value="InterPro"/>
</dbReference>
<comment type="similarity">
    <text evidence="2 7">Belongs to the MIP/aquaporin (TC 1.A.8) family.</text>
</comment>
<organism evidence="9 10">
    <name type="scientific">Leptosia nina</name>
    <dbReference type="NCBI Taxonomy" id="320188"/>
    <lineage>
        <taxon>Eukaryota</taxon>
        <taxon>Metazoa</taxon>
        <taxon>Ecdysozoa</taxon>
        <taxon>Arthropoda</taxon>
        <taxon>Hexapoda</taxon>
        <taxon>Insecta</taxon>
        <taxon>Pterygota</taxon>
        <taxon>Neoptera</taxon>
        <taxon>Endopterygota</taxon>
        <taxon>Lepidoptera</taxon>
        <taxon>Glossata</taxon>
        <taxon>Ditrysia</taxon>
        <taxon>Papilionoidea</taxon>
        <taxon>Pieridae</taxon>
        <taxon>Pierinae</taxon>
        <taxon>Leptosia</taxon>
    </lineage>
</organism>
<dbReference type="Pfam" id="PF00230">
    <property type="entry name" value="MIP"/>
    <property type="match status" value="1"/>
</dbReference>
<dbReference type="Proteomes" id="UP001497472">
    <property type="component" value="Unassembled WGS sequence"/>
</dbReference>
<evidence type="ECO:0000256" key="3">
    <source>
        <dbReference type="ARBA" id="ARBA00022448"/>
    </source>
</evidence>
<evidence type="ECO:0000256" key="6">
    <source>
        <dbReference type="ARBA" id="ARBA00023136"/>
    </source>
</evidence>
<protein>
    <submittedName>
        <fullName evidence="9">Uncharacterized protein</fullName>
    </submittedName>
</protein>
<keyword evidence="5 8" id="KW-1133">Transmembrane helix</keyword>
<keyword evidence="4 7" id="KW-0812">Transmembrane</keyword>
<dbReference type="SUPFAM" id="SSF81338">
    <property type="entry name" value="Aquaporin-like"/>
    <property type="match status" value="1"/>
</dbReference>
<feature type="transmembrane region" description="Helical" evidence="8">
    <location>
        <begin position="180"/>
        <end position="202"/>
    </location>
</feature>
<comment type="caution">
    <text evidence="9">The sequence shown here is derived from an EMBL/GenBank/DDBJ whole genome shotgun (WGS) entry which is preliminary data.</text>
</comment>
<dbReference type="EMBL" id="CAVLEF010000006">
    <property type="protein sequence ID" value="CAK1545037.1"/>
    <property type="molecule type" value="Genomic_DNA"/>
</dbReference>
<reference evidence="9 10" key="1">
    <citation type="submission" date="2023-11" db="EMBL/GenBank/DDBJ databases">
        <authorList>
            <person name="Okamura Y."/>
        </authorList>
    </citation>
    <scope>NUCLEOTIDE SEQUENCE [LARGE SCALE GENOMIC DNA]</scope>
</reference>
<gene>
    <name evidence="9" type="ORF">LNINA_LOCUS4732</name>
</gene>
<dbReference type="PANTHER" id="PTHR19139:SF270">
    <property type="entry name" value="ENTOMOGLYCEROPORIN 1-RELATED"/>
    <property type="match status" value="1"/>
</dbReference>
<evidence type="ECO:0000256" key="1">
    <source>
        <dbReference type="ARBA" id="ARBA00004141"/>
    </source>
</evidence>
<dbReference type="AlphaFoldDB" id="A0AAV1J7N9"/>
<dbReference type="InterPro" id="IPR000425">
    <property type="entry name" value="MIP"/>
</dbReference>
<evidence type="ECO:0000256" key="7">
    <source>
        <dbReference type="RuleBase" id="RU000477"/>
    </source>
</evidence>
<dbReference type="InterPro" id="IPR023271">
    <property type="entry name" value="Aquaporin-like"/>
</dbReference>
<dbReference type="GO" id="GO:0005886">
    <property type="term" value="C:plasma membrane"/>
    <property type="evidence" value="ECO:0007669"/>
    <property type="project" value="TreeGrafter"/>
</dbReference>
<sequence>MSSDERAPKRFARKLRGAIDKGDYGSSTVWGVASAELVSSALLVLLSCLPTCCASANADPAPPLQRALASGLVVALLVQCVDHISGAHMNPSVTLAAAISGHMSVSRAAIEWGAQLAGGVIGAAALSPLCGSDAGACVTRPASHLVGSQAVAVEALCTICLVLANLSSWDSRNNSYKDSWPLRIGFVVSSLTLVAGDLTGASMNPVRSFGPALFAGYWDQHWVYWVGPLVGSCVGVALYAFAWRSPTPLPAPPLASLYADADL</sequence>
<dbReference type="PRINTS" id="PR00783">
    <property type="entry name" value="MINTRINSICP"/>
</dbReference>
<accession>A0AAV1J7N9</accession>
<dbReference type="PANTHER" id="PTHR19139">
    <property type="entry name" value="AQUAPORIN TRANSPORTER"/>
    <property type="match status" value="1"/>
</dbReference>
<dbReference type="PROSITE" id="PS00221">
    <property type="entry name" value="MIP"/>
    <property type="match status" value="1"/>
</dbReference>
<keyword evidence="3 7" id="KW-0813">Transport</keyword>
<proteinExistence type="inferred from homology"/>
<comment type="subcellular location">
    <subcellularLocation>
        <location evidence="1">Membrane</location>
        <topology evidence="1">Multi-pass membrane protein</topology>
    </subcellularLocation>
</comment>